<name>A0AAD9KUF4_RIDPI</name>
<dbReference type="EMBL" id="JAODUO010000592">
    <property type="protein sequence ID" value="KAK2177527.1"/>
    <property type="molecule type" value="Genomic_DNA"/>
</dbReference>
<dbReference type="GO" id="GO:0005739">
    <property type="term" value="C:mitochondrion"/>
    <property type="evidence" value="ECO:0007669"/>
    <property type="project" value="UniProtKB-SubCell"/>
</dbReference>
<evidence type="ECO:0000313" key="6">
    <source>
        <dbReference type="EMBL" id="KAK2177527.1"/>
    </source>
</evidence>
<keyword evidence="5" id="KW-0175">Coiled coil</keyword>
<protein>
    <recommendedName>
        <fullName evidence="8">ATP synthase mitochondrial F1 complex assembly factor 1</fullName>
    </recommendedName>
</protein>
<keyword evidence="3" id="KW-0809">Transit peptide</keyword>
<dbReference type="PANTHER" id="PTHR13126">
    <property type="entry name" value="CHAPERONE ATP11"/>
    <property type="match status" value="1"/>
</dbReference>
<evidence type="ECO:0000256" key="1">
    <source>
        <dbReference type="ARBA" id="ARBA00004173"/>
    </source>
</evidence>
<keyword evidence="4" id="KW-0496">Mitochondrion</keyword>
<keyword evidence="7" id="KW-1185">Reference proteome</keyword>
<accession>A0AAD9KUF4</accession>
<comment type="subcellular location">
    <subcellularLocation>
        <location evidence="1">Mitochondrion</location>
    </subcellularLocation>
</comment>
<dbReference type="Proteomes" id="UP001209878">
    <property type="component" value="Unassembled WGS sequence"/>
</dbReference>
<evidence type="ECO:0008006" key="8">
    <source>
        <dbReference type="Google" id="ProtNLM"/>
    </source>
</evidence>
<dbReference type="GO" id="GO:0033615">
    <property type="term" value="P:mitochondrial proton-transporting ATP synthase complex assembly"/>
    <property type="evidence" value="ECO:0007669"/>
    <property type="project" value="TreeGrafter"/>
</dbReference>
<reference evidence="6" key="1">
    <citation type="journal article" date="2023" name="Mol. Biol. Evol.">
        <title>Third-Generation Sequencing Reveals the Adaptive Role of the Epigenome in Three Deep-Sea Polychaetes.</title>
        <authorList>
            <person name="Perez M."/>
            <person name="Aroh O."/>
            <person name="Sun Y."/>
            <person name="Lan Y."/>
            <person name="Juniper S.K."/>
            <person name="Young C.R."/>
            <person name="Angers B."/>
            <person name="Qian P.Y."/>
        </authorList>
    </citation>
    <scope>NUCLEOTIDE SEQUENCE</scope>
    <source>
        <strain evidence="6">R07B-5</strain>
    </source>
</reference>
<dbReference type="AlphaFoldDB" id="A0AAD9KUF4"/>
<dbReference type="PANTHER" id="PTHR13126:SF0">
    <property type="entry name" value="ATP SYNTHASE MITOCHONDRIAL F1 COMPLEX ASSEMBLY FACTOR 1"/>
    <property type="match status" value="1"/>
</dbReference>
<comment type="caution">
    <text evidence="6">The sequence shown here is derived from an EMBL/GenBank/DDBJ whole genome shotgun (WGS) entry which is preliminary data.</text>
</comment>
<sequence>MFKHSSLLRSLTRRTCTSFSSRQLKRGIGCSCARFSAGNPKEAELTQEEMDKLQGNPYFGKYADKLKKLQESKPDEFQEKVDALEREKKAKEEEGRKAAEEMKAELAAAEAKPKVSSSLSSVMKVELLEDKTADEITEIWKSYHEKKQAVFASIPANQYDELHRKLSQFPFFVYPVPRGTGYQYFYQQFNGQECHFTPLALYQLQKEDAPTCLTLTHYTELKDSKGVVLMHGEPDLSVLSVYEAQLLALQIKMYYGVYSGLKFNLVRQFTNTPERFRHMDLVKEFENYKKDSIFMKTGEY</sequence>
<gene>
    <name evidence="6" type="ORF">NP493_584g01037</name>
</gene>
<organism evidence="6 7">
    <name type="scientific">Ridgeia piscesae</name>
    <name type="common">Tubeworm</name>
    <dbReference type="NCBI Taxonomy" id="27915"/>
    <lineage>
        <taxon>Eukaryota</taxon>
        <taxon>Metazoa</taxon>
        <taxon>Spiralia</taxon>
        <taxon>Lophotrochozoa</taxon>
        <taxon>Annelida</taxon>
        <taxon>Polychaeta</taxon>
        <taxon>Sedentaria</taxon>
        <taxon>Canalipalpata</taxon>
        <taxon>Sabellida</taxon>
        <taxon>Siboglinidae</taxon>
        <taxon>Ridgeia</taxon>
    </lineage>
</organism>
<evidence type="ECO:0000313" key="7">
    <source>
        <dbReference type="Proteomes" id="UP001209878"/>
    </source>
</evidence>
<evidence type="ECO:0000256" key="5">
    <source>
        <dbReference type="SAM" id="Coils"/>
    </source>
</evidence>
<evidence type="ECO:0000256" key="4">
    <source>
        <dbReference type="ARBA" id="ARBA00023128"/>
    </source>
</evidence>
<evidence type="ECO:0000256" key="3">
    <source>
        <dbReference type="ARBA" id="ARBA00022946"/>
    </source>
</evidence>
<comment type="similarity">
    <text evidence="2">Belongs to the ATP11 family.</text>
</comment>
<dbReference type="Pfam" id="PF06644">
    <property type="entry name" value="ATP11"/>
    <property type="match status" value="1"/>
</dbReference>
<evidence type="ECO:0000256" key="2">
    <source>
        <dbReference type="ARBA" id="ARBA00009116"/>
    </source>
</evidence>
<dbReference type="InterPro" id="IPR010591">
    <property type="entry name" value="ATP11"/>
</dbReference>
<feature type="coiled-coil region" evidence="5">
    <location>
        <begin position="74"/>
        <end position="112"/>
    </location>
</feature>
<proteinExistence type="inferred from homology"/>